<evidence type="ECO:0000313" key="3">
    <source>
        <dbReference type="WBParaSite" id="PSAMB.scaffold20size117828.g301.t1"/>
    </source>
</evidence>
<feature type="transmembrane region" description="Helical" evidence="1">
    <location>
        <begin position="160"/>
        <end position="180"/>
    </location>
</feature>
<keyword evidence="1" id="KW-1133">Transmembrane helix</keyword>
<evidence type="ECO:0000313" key="2">
    <source>
        <dbReference type="Proteomes" id="UP000887566"/>
    </source>
</evidence>
<dbReference type="WBParaSite" id="PSAMB.scaffold20size117828.g301.t1">
    <property type="protein sequence ID" value="PSAMB.scaffold20size117828.g301.t1"/>
    <property type="gene ID" value="PSAMB.scaffold20size117828.g301"/>
</dbReference>
<evidence type="ECO:0000256" key="1">
    <source>
        <dbReference type="SAM" id="Phobius"/>
    </source>
</evidence>
<keyword evidence="1" id="KW-0812">Transmembrane</keyword>
<name>A0A914VM10_9BILA</name>
<sequence length="182" mass="20854">MELFDFLRSEKSSSELTLDSVLDQSLTAMETVATESASAVLIQMIDKEYQHEQRIEYRGLRALCEATRNLPVYPKLSEKEKNKLKTWTKEVTKALTKKKSPSAQKLTEMKQTILTNRGAGKQQNKPITAVELKQFVPELTAMLKTYLDSFLKQHPNLRSYCIKFFVLVLLNIVLGPFSFLSF</sequence>
<reference evidence="3" key="1">
    <citation type="submission" date="2022-11" db="UniProtKB">
        <authorList>
            <consortium name="WormBaseParasite"/>
        </authorList>
    </citation>
    <scope>IDENTIFICATION</scope>
</reference>
<accession>A0A914VM10</accession>
<dbReference type="Proteomes" id="UP000887566">
    <property type="component" value="Unplaced"/>
</dbReference>
<keyword evidence="1" id="KW-0472">Membrane</keyword>
<proteinExistence type="predicted"/>
<keyword evidence="2" id="KW-1185">Reference proteome</keyword>
<dbReference type="AlphaFoldDB" id="A0A914VM10"/>
<protein>
    <submittedName>
        <fullName evidence="3">Uncharacterized protein</fullName>
    </submittedName>
</protein>
<organism evidence="2 3">
    <name type="scientific">Plectus sambesii</name>
    <dbReference type="NCBI Taxonomy" id="2011161"/>
    <lineage>
        <taxon>Eukaryota</taxon>
        <taxon>Metazoa</taxon>
        <taxon>Ecdysozoa</taxon>
        <taxon>Nematoda</taxon>
        <taxon>Chromadorea</taxon>
        <taxon>Plectida</taxon>
        <taxon>Plectina</taxon>
        <taxon>Plectoidea</taxon>
        <taxon>Plectidae</taxon>
        <taxon>Plectus</taxon>
    </lineage>
</organism>